<comment type="caution">
    <text evidence="15">The sequence shown here is derived from an EMBL/GenBank/DDBJ whole genome shotgun (WGS) entry which is preliminary data.</text>
</comment>
<evidence type="ECO:0000256" key="11">
    <source>
        <dbReference type="ARBA" id="ARBA00023170"/>
    </source>
</evidence>
<keyword evidence="11" id="KW-0675">Receptor</keyword>
<evidence type="ECO:0000256" key="12">
    <source>
        <dbReference type="ARBA" id="ARBA00023180"/>
    </source>
</evidence>
<dbReference type="InterPro" id="IPR001611">
    <property type="entry name" value="Leu-rich_rpt"/>
</dbReference>
<gene>
    <name evidence="14" type="ORF">QYE76_049036</name>
    <name evidence="15" type="ORF">QYE76_049041</name>
</gene>
<dbReference type="EMBL" id="JAUUTY010000003">
    <property type="protein sequence ID" value="KAK1660877.1"/>
    <property type="molecule type" value="Genomic_DNA"/>
</dbReference>
<keyword evidence="12" id="KW-0325">Glycoprotein</keyword>
<evidence type="ECO:0000256" key="5">
    <source>
        <dbReference type="ARBA" id="ARBA00022614"/>
    </source>
</evidence>
<protein>
    <submittedName>
        <fullName evidence="15">Uncharacterized protein</fullName>
    </submittedName>
</protein>
<reference evidence="15" key="1">
    <citation type="submission" date="2023-07" db="EMBL/GenBank/DDBJ databases">
        <title>A chromosome-level genome assembly of Lolium multiflorum.</title>
        <authorList>
            <person name="Chen Y."/>
            <person name="Copetti D."/>
            <person name="Kolliker R."/>
            <person name="Studer B."/>
        </authorList>
    </citation>
    <scope>NUCLEOTIDE SEQUENCE</scope>
    <source>
        <strain evidence="15">02402/16</strain>
        <tissue evidence="15">Leaf</tissue>
    </source>
</reference>
<evidence type="ECO:0000256" key="7">
    <source>
        <dbReference type="ARBA" id="ARBA00022692"/>
    </source>
</evidence>
<dbReference type="Gene3D" id="3.80.10.10">
    <property type="entry name" value="Ribonuclease Inhibitor"/>
    <property type="match status" value="1"/>
</dbReference>
<organism evidence="15 16">
    <name type="scientific">Lolium multiflorum</name>
    <name type="common">Italian ryegrass</name>
    <name type="synonym">Lolium perenne subsp. multiflorum</name>
    <dbReference type="NCBI Taxonomy" id="4521"/>
    <lineage>
        <taxon>Eukaryota</taxon>
        <taxon>Viridiplantae</taxon>
        <taxon>Streptophyta</taxon>
        <taxon>Embryophyta</taxon>
        <taxon>Tracheophyta</taxon>
        <taxon>Spermatophyta</taxon>
        <taxon>Magnoliopsida</taxon>
        <taxon>Liliopsida</taxon>
        <taxon>Poales</taxon>
        <taxon>Poaceae</taxon>
        <taxon>BOP clade</taxon>
        <taxon>Pooideae</taxon>
        <taxon>Poodae</taxon>
        <taxon>Poeae</taxon>
        <taxon>Poeae Chloroplast Group 2 (Poeae type)</taxon>
        <taxon>Loliodinae</taxon>
        <taxon>Loliinae</taxon>
        <taxon>Lolium</taxon>
    </lineage>
</organism>
<proteinExistence type="inferred from homology"/>
<evidence type="ECO:0000313" key="15">
    <source>
        <dbReference type="EMBL" id="KAK1660882.1"/>
    </source>
</evidence>
<keyword evidence="8" id="KW-0677">Repeat</keyword>
<keyword evidence="6" id="KW-1070">Brassinosteroid signaling pathway</keyword>
<dbReference type="SUPFAM" id="SSF52058">
    <property type="entry name" value="L domain-like"/>
    <property type="match status" value="1"/>
</dbReference>
<dbReference type="EMBL" id="JAUUTY010000003">
    <property type="protein sequence ID" value="KAK1660882.1"/>
    <property type="molecule type" value="Genomic_DNA"/>
</dbReference>
<keyword evidence="7" id="KW-0812">Transmembrane</keyword>
<comment type="subcellular location">
    <subcellularLocation>
        <location evidence="1">Cell membrane</location>
    </subcellularLocation>
    <subcellularLocation>
        <location evidence="13">Endomembrane system</location>
        <topology evidence="13">Single-pass membrane protein</topology>
    </subcellularLocation>
    <subcellularLocation>
        <location evidence="2">Membrane</location>
        <topology evidence="2">Single-pass type I membrane protein</topology>
    </subcellularLocation>
</comment>
<dbReference type="Proteomes" id="UP001231189">
    <property type="component" value="Unassembled WGS sequence"/>
</dbReference>
<dbReference type="PROSITE" id="PS51450">
    <property type="entry name" value="LRR"/>
    <property type="match status" value="1"/>
</dbReference>
<dbReference type="PANTHER" id="PTHR27004">
    <property type="entry name" value="RECEPTOR-LIKE PROTEIN 12 ISOFORM X1"/>
    <property type="match status" value="1"/>
</dbReference>
<dbReference type="PRINTS" id="PR00019">
    <property type="entry name" value="LEURICHRPT"/>
</dbReference>
<keyword evidence="5" id="KW-0433">Leucine-rich repeat</keyword>
<accession>A0AAD8SM77</accession>
<comment type="similarity">
    <text evidence="3">Belongs to the RLP family.</text>
</comment>
<evidence type="ECO:0000256" key="2">
    <source>
        <dbReference type="ARBA" id="ARBA00004479"/>
    </source>
</evidence>
<dbReference type="GO" id="GO:0005886">
    <property type="term" value="C:plasma membrane"/>
    <property type="evidence" value="ECO:0007669"/>
    <property type="project" value="UniProtKB-SubCell"/>
</dbReference>
<evidence type="ECO:0000256" key="10">
    <source>
        <dbReference type="ARBA" id="ARBA00023136"/>
    </source>
</evidence>
<keyword evidence="10" id="KW-0472">Membrane</keyword>
<evidence type="ECO:0000256" key="6">
    <source>
        <dbReference type="ARBA" id="ARBA00022626"/>
    </source>
</evidence>
<evidence type="ECO:0000256" key="4">
    <source>
        <dbReference type="ARBA" id="ARBA00022475"/>
    </source>
</evidence>
<evidence type="ECO:0000313" key="16">
    <source>
        <dbReference type="Proteomes" id="UP001231189"/>
    </source>
</evidence>
<evidence type="ECO:0000256" key="3">
    <source>
        <dbReference type="ARBA" id="ARBA00009592"/>
    </source>
</evidence>
<evidence type="ECO:0000256" key="8">
    <source>
        <dbReference type="ARBA" id="ARBA00022737"/>
    </source>
</evidence>
<sequence length="147" mass="16013">MMAELKTTGYIISDYNASISTAGAYQAAVTITYKSIYRIFAKILTTLTVIDLSDNSFDGTIPVSLGRLISLLVLNMSGNNFIGDIPSEFGRMTQLEALDLSQNQLSGDIPEALTNLTFLGILNLCNNKLVGKIPRSGQFLNIPKQFI</sequence>
<dbReference type="PANTHER" id="PTHR27004:SF459">
    <property type="entry name" value="OS01G0132100 PROTEIN"/>
    <property type="match status" value="1"/>
</dbReference>
<keyword evidence="9" id="KW-1133">Transmembrane helix</keyword>
<keyword evidence="16" id="KW-1185">Reference proteome</keyword>
<dbReference type="GO" id="GO:0009742">
    <property type="term" value="P:brassinosteroid mediated signaling pathway"/>
    <property type="evidence" value="ECO:0007669"/>
    <property type="project" value="UniProtKB-KW"/>
</dbReference>
<dbReference type="AlphaFoldDB" id="A0AAD8SM77"/>
<dbReference type="FunFam" id="3.80.10.10:FF:000111">
    <property type="entry name" value="LRR receptor-like serine/threonine-protein kinase ERECTA"/>
    <property type="match status" value="1"/>
</dbReference>
<evidence type="ECO:0000256" key="1">
    <source>
        <dbReference type="ARBA" id="ARBA00004236"/>
    </source>
</evidence>
<evidence type="ECO:0000256" key="9">
    <source>
        <dbReference type="ARBA" id="ARBA00022989"/>
    </source>
</evidence>
<evidence type="ECO:0000256" key="13">
    <source>
        <dbReference type="ARBA" id="ARBA00037847"/>
    </source>
</evidence>
<keyword evidence="4" id="KW-1003">Cell membrane</keyword>
<evidence type="ECO:0000313" key="14">
    <source>
        <dbReference type="EMBL" id="KAK1660877.1"/>
    </source>
</evidence>
<dbReference type="InterPro" id="IPR032675">
    <property type="entry name" value="LRR_dom_sf"/>
</dbReference>
<name>A0AAD8SM77_LOLMU</name>
<dbReference type="Pfam" id="PF00560">
    <property type="entry name" value="LRR_1"/>
    <property type="match status" value="4"/>
</dbReference>